<dbReference type="Proteomes" id="UP000011087">
    <property type="component" value="Unassembled WGS sequence"/>
</dbReference>
<evidence type="ECO:0000256" key="1">
    <source>
        <dbReference type="ARBA" id="ARBA00023117"/>
    </source>
</evidence>
<accession>L1K2J7</accession>
<dbReference type="KEGG" id="gtt:GUITHDRAFT_41687"/>
<reference evidence="5" key="3">
    <citation type="submission" date="2015-06" db="UniProtKB">
        <authorList>
            <consortium name="EnsemblProtists"/>
        </authorList>
    </citation>
    <scope>IDENTIFICATION</scope>
</reference>
<gene>
    <name evidence="4" type="ORF">GUITHDRAFT_41687</name>
</gene>
<proteinExistence type="predicted"/>
<dbReference type="Pfam" id="PF00439">
    <property type="entry name" value="Bromodomain"/>
    <property type="match status" value="1"/>
</dbReference>
<keyword evidence="6" id="KW-1185">Reference proteome</keyword>
<reference evidence="6" key="2">
    <citation type="submission" date="2012-11" db="EMBL/GenBank/DDBJ databases">
        <authorList>
            <person name="Kuo A."/>
            <person name="Curtis B.A."/>
            <person name="Tanifuji G."/>
            <person name="Burki F."/>
            <person name="Gruber A."/>
            <person name="Irimia M."/>
            <person name="Maruyama S."/>
            <person name="Arias M.C."/>
            <person name="Ball S.G."/>
            <person name="Gile G.H."/>
            <person name="Hirakawa Y."/>
            <person name="Hopkins J.F."/>
            <person name="Rensing S.A."/>
            <person name="Schmutz J."/>
            <person name="Symeonidi A."/>
            <person name="Elias M."/>
            <person name="Eveleigh R.J."/>
            <person name="Herman E.K."/>
            <person name="Klute M.J."/>
            <person name="Nakayama T."/>
            <person name="Obornik M."/>
            <person name="Reyes-Prieto A."/>
            <person name="Armbrust E.V."/>
            <person name="Aves S.J."/>
            <person name="Beiko R.G."/>
            <person name="Coutinho P."/>
            <person name="Dacks J.B."/>
            <person name="Durnford D.G."/>
            <person name="Fast N.M."/>
            <person name="Green B.R."/>
            <person name="Grisdale C."/>
            <person name="Hempe F."/>
            <person name="Henrissat B."/>
            <person name="Hoppner M.P."/>
            <person name="Ishida K.-I."/>
            <person name="Kim E."/>
            <person name="Koreny L."/>
            <person name="Kroth P.G."/>
            <person name="Liu Y."/>
            <person name="Malik S.-B."/>
            <person name="Maier U.G."/>
            <person name="McRose D."/>
            <person name="Mock T."/>
            <person name="Neilson J.A."/>
            <person name="Onodera N.T."/>
            <person name="Poole A.M."/>
            <person name="Pritham E.J."/>
            <person name="Richards T.A."/>
            <person name="Rocap G."/>
            <person name="Roy S.W."/>
            <person name="Sarai C."/>
            <person name="Schaack S."/>
            <person name="Shirato S."/>
            <person name="Slamovits C.H."/>
            <person name="Spencer D.F."/>
            <person name="Suzuki S."/>
            <person name="Worden A.Z."/>
            <person name="Zauner S."/>
            <person name="Barry K."/>
            <person name="Bell C."/>
            <person name="Bharti A.K."/>
            <person name="Crow J.A."/>
            <person name="Grimwood J."/>
            <person name="Kramer R."/>
            <person name="Lindquist E."/>
            <person name="Lucas S."/>
            <person name="Salamov A."/>
            <person name="McFadden G.I."/>
            <person name="Lane C.E."/>
            <person name="Keeling P.J."/>
            <person name="Gray M.W."/>
            <person name="Grigoriev I.V."/>
            <person name="Archibald J.M."/>
        </authorList>
    </citation>
    <scope>NUCLEOTIDE SEQUENCE</scope>
    <source>
        <strain evidence="6">CCMP2712</strain>
    </source>
</reference>
<sequence length="60" mass="7061">SEPFKKPVTKREAPDYHAIIKKPICLNDVKKKLDKNEYEGNVREFMSDMALIFINAMQYN</sequence>
<dbReference type="OrthoDB" id="21449at2759"/>
<dbReference type="PROSITE" id="PS00633">
    <property type="entry name" value="BROMODOMAIN_1"/>
    <property type="match status" value="1"/>
</dbReference>
<dbReference type="InterPro" id="IPR018359">
    <property type="entry name" value="Bromodomain_CS"/>
</dbReference>
<dbReference type="EMBL" id="JH992966">
    <property type="protein sequence ID" value="EKX54685.1"/>
    <property type="molecule type" value="Genomic_DNA"/>
</dbReference>
<dbReference type="HOGENOM" id="CLU_129458_3_2_1"/>
<protein>
    <recommendedName>
        <fullName evidence="3">Bromo domain-containing protein</fullName>
    </recommendedName>
</protein>
<dbReference type="PANTHER" id="PTHR22881">
    <property type="entry name" value="BROMODOMAIN CONTAINING PROTEIN"/>
    <property type="match status" value="1"/>
</dbReference>
<reference evidence="4 6" key="1">
    <citation type="journal article" date="2012" name="Nature">
        <title>Algal genomes reveal evolutionary mosaicism and the fate of nucleomorphs.</title>
        <authorList>
            <consortium name="DOE Joint Genome Institute"/>
            <person name="Curtis B.A."/>
            <person name="Tanifuji G."/>
            <person name="Burki F."/>
            <person name="Gruber A."/>
            <person name="Irimia M."/>
            <person name="Maruyama S."/>
            <person name="Arias M.C."/>
            <person name="Ball S.G."/>
            <person name="Gile G.H."/>
            <person name="Hirakawa Y."/>
            <person name="Hopkins J.F."/>
            <person name="Kuo A."/>
            <person name="Rensing S.A."/>
            <person name="Schmutz J."/>
            <person name="Symeonidi A."/>
            <person name="Elias M."/>
            <person name="Eveleigh R.J."/>
            <person name="Herman E.K."/>
            <person name="Klute M.J."/>
            <person name="Nakayama T."/>
            <person name="Obornik M."/>
            <person name="Reyes-Prieto A."/>
            <person name="Armbrust E.V."/>
            <person name="Aves S.J."/>
            <person name="Beiko R.G."/>
            <person name="Coutinho P."/>
            <person name="Dacks J.B."/>
            <person name="Durnford D.G."/>
            <person name="Fast N.M."/>
            <person name="Green B.R."/>
            <person name="Grisdale C.J."/>
            <person name="Hempel F."/>
            <person name="Henrissat B."/>
            <person name="Hoppner M.P."/>
            <person name="Ishida K."/>
            <person name="Kim E."/>
            <person name="Koreny L."/>
            <person name="Kroth P.G."/>
            <person name="Liu Y."/>
            <person name="Malik S.B."/>
            <person name="Maier U.G."/>
            <person name="McRose D."/>
            <person name="Mock T."/>
            <person name="Neilson J.A."/>
            <person name="Onodera N.T."/>
            <person name="Poole A.M."/>
            <person name="Pritham E.J."/>
            <person name="Richards T.A."/>
            <person name="Rocap G."/>
            <person name="Roy S.W."/>
            <person name="Sarai C."/>
            <person name="Schaack S."/>
            <person name="Shirato S."/>
            <person name="Slamovits C.H."/>
            <person name="Spencer D.F."/>
            <person name="Suzuki S."/>
            <person name="Worden A.Z."/>
            <person name="Zauner S."/>
            <person name="Barry K."/>
            <person name="Bell C."/>
            <person name="Bharti A.K."/>
            <person name="Crow J.A."/>
            <person name="Grimwood J."/>
            <person name="Kramer R."/>
            <person name="Lindquist E."/>
            <person name="Lucas S."/>
            <person name="Salamov A."/>
            <person name="McFadden G.I."/>
            <person name="Lane C.E."/>
            <person name="Keeling P.J."/>
            <person name="Gray M.W."/>
            <person name="Grigoriev I.V."/>
            <person name="Archibald J.M."/>
        </authorList>
    </citation>
    <scope>NUCLEOTIDE SEQUENCE</scope>
    <source>
        <strain evidence="4 6">CCMP2712</strain>
    </source>
</reference>
<dbReference type="PROSITE" id="PS50014">
    <property type="entry name" value="BROMODOMAIN_2"/>
    <property type="match status" value="1"/>
</dbReference>
<dbReference type="PaxDb" id="55529-EKX54685"/>
<feature type="non-terminal residue" evidence="4">
    <location>
        <position position="60"/>
    </location>
</feature>
<dbReference type="CDD" id="cd04369">
    <property type="entry name" value="Bromodomain"/>
    <property type="match status" value="1"/>
</dbReference>
<evidence type="ECO:0000313" key="6">
    <source>
        <dbReference type="Proteomes" id="UP000011087"/>
    </source>
</evidence>
<dbReference type="GeneID" id="17311380"/>
<dbReference type="RefSeq" id="XP_005841665.1">
    <property type="nucleotide sequence ID" value="XM_005841608.1"/>
</dbReference>
<dbReference type="PANTHER" id="PTHR22881:SF27">
    <property type="entry name" value="BROMODOMAIN CONTAINING 7_9"/>
    <property type="match status" value="1"/>
</dbReference>
<dbReference type="PRINTS" id="PR00503">
    <property type="entry name" value="BROMODOMAIN"/>
</dbReference>
<dbReference type="AlphaFoldDB" id="L1K2J7"/>
<feature type="domain" description="Bromo" evidence="3">
    <location>
        <begin position="1"/>
        <end position="60"/>
    </location>
</feature>
<evidence type="ECO:0000313" key="4">
    <source>
        <dbReference type="EMBL" id="EKX54685.1"/>
    </source>
</evidence>
<evidence type="ECO:0000313" key="5">
    <source>
        <dbReference type="EnsemblProtists" id="EKX54685"/>
    </source>
</evidence>
<evidence type="ECO:0000256" key="2">
    <source>
        <dbReference type="PROSITE-ProRule" id="PRU00035"/>
    </source>
</evidence>
<keyword evidence="1 2" id="KW-0103">Bromodomain</keyword>
<dbReference type="EnsemblProtists" id="EKX54685">
    <property type="protein sequence ID" value="EKX54685"/>
    <property type="gene ID" value="GUITHDRAFT_41687"/>
</dbReference>
<name>L1K2J7_GUITC</name>
<dbReference type="STRING" id="905079.L1K2J7"/>
<dbReference type="InterPro" id="IPR036427">
    <property type="entry name" value="Bromodomain-like_sf"/>
</dbReference>
<evidence type="ECO:0000259" key="3">
    <source>
        <dbReference type="PROSITE" id="PS50014"/>
    </source>
</evidence>
<feature type="non-terminal residue" evidence="4">
    <location>
        <position position="1"/>
    </location>
</feature>
<dbReference type="InterPro" id="IPR051831">
    <property type="entry name" value="Bromodomain_contain_prot"/>
</dbReference>
<dbReference type="SMART" id="SM00297">
    <property type="entry name" value="BROMO"/>
    <property type="match status" value="1"/>
</dbReference>
<dbReference type="SUPFAM" id="SSF47370">
    <property type="entry name" value="Bromodomain"/>
    <property type="match status" value="1"/>
</dbReference>
<dbReference type="Gene3D" id="1.20.920.10">
    <property type="entry name" value="Bromodomain-like"/>
    <property type="match status" value="1"/>
</dbReference>
<dbReference type="InterPro" id="IPR001487">
    <property type="entry name" value="Bromodomain"/>
</dbReference>
<organism evidence="4">
    <name type="scientific">Guillardia theta (strain CCMP2712)</name>
    <name type="common">Cryptophyte</name>
    <dbReference type="NCBI Taxonomy" id="905079"/>
    <lineage>
        <taxon>Eukaryota</taxon>
        <taxon>Cryptophyceae</taxon>
        <taxon>Pyrenomonadales</taxon>
        <taxon>Geminigeraceae</taxon>
        <taxon>Guillardia</taxon>
    </lineage>
</organism>